<name>A0A9D1XLE6_9FIRM</name>
<organism evidence="2 3">
    <name type="scientific">Candidatus Erysipelatoclostridium merdavium</name>
    <dbReference type="NCBI Taxonomy" id="2838566"/>
    <lineage>
        <taxon>Bacteria</taxon>
        <taxon>Bacillati</taxon>
        <taxon>Bacillota</taxon>
        <taxon>Erysipelotrichia</taxon>
        <taxon>Erysipelotrichales</taxon>
        <taxon>Erysipelotrichales incertae sedis</taxon>
    </lineage>
</organism>
<dbReference type="Proteomes" id="UP000886724">
    <property type="component" value="Unassembled WGS sequence"/>
</dbReference>
<keyword evidence="1" id="KW-0812">Transmembrane</keyword>
<evidence type="ECO:0000313" key="3">
    <source>
        <dbReference type="Proteomes" id="UP000886724"/>
    </source>
</evidence>
<keyword evidence="1" id="KW-0472">Membrane</keyword>
<accession>A0A9D1XLE6</accession>
<evidence type="ECO:0000256" key="1">
    <source>
        <dbReference type="SAM" id="Phobius"/>
    </source>
</evidence>
<dbReference type="AlphaFoldDB" id="A0A9D1XLE6"/>
<comment type="caution">
    <text evidence="2">The sequence shown here is derived from an EMBL/GenBank/DDBJ whole genome shotgun (WGS) entry which is preliminary data.</text>
</comment>
<gene>
    <name evidence="2" type="ORF">H9980_06485</name>
</gene>
<proteinExistence type="predicted"/>
<feature type="transmembrane region" description="Helical" evidence="1">
    <location>
        <begin position="12"/>
        <end position="35"/>
    </location>
</feature>
<feature type="transmembrane region" description="Helical" evidence="1">
    <location>
        <begin position="41"/>
        <end position="70"/>
    </location>
</feature>
<reference evidence="2" key="1">
    <citation type="journal article" date="2021" name="PeerJ">
        <title>Extensive microbial diversity within the chicken gut microbiome revealed by metagenomics and culture.</title>
        <authorList>
            <person name="Gilroy R."/>
            <person name="Ravi A."/>
            <person name="Getino M."/>
            <person name="Pursley I."/>
            <person name="Horton D.L."/>
            <person name="Alikhan N.F."/>
            <person name="Baker D."/>
            <person name="Gharbi K."/>
            <person name="Hall N."/>
            <person name="Watson M."/>
            <person name="Adriaenssens E.M."/>
            <person name="Foster-Nyarko E."/>
            <person name="Jarju S."/>
            <person name="Secka A."/>
            <person name="Antonio M."/>
            <person name="Oren A."/>
            <person name="Chaudhuri R.R."/>
            <person name="La Ragione R."/>
            <person name="Hildebrand F."/>
            <person name="Pallen M.J."/>
        </authorList>
    </citation>
    <scope>NUCLEOTIDE SEQUENCE</scope>
    <source>
        <strain evidence="2">ChiGjej1B1-14440</strain>
    </source>
</reference>
<dbReference type="EMBL" id="DXET01000141">
    <property type="protein sequence ID" value="HIX81602.1"/>
    <property type="molecule type" value="Genomic_DNA"/>
</dbReference>
<keyword evidence="1" id="KW-1133">Transmembrane helix</keyword>
<reference evidence="2" key="2">
    <citation type="submission" date="2021-04" db="EMBL/GenBank/DDBJ databases">
        <authorList>
            <person name="Gilroy R."/>
        </authorList>
    </citation>
    <scope>NUCLEOTIDE SEQUENCE</scope>
    <source>
        <strain evidence="2">ChiGjej1B1-14440</strain>
    </source>
</reference>
<protein>
    <submittedName>
        <fullName evidence="2">Uncharacterized protein</fullName>
    </submittedName>
</protein>
<sequence>MDKNKILELKFLNIAKYSGIVAAISFVLFLIINAFNTGSNVLFIISYVLLMVAIVGAIQGICLFVIGNYFGKK</sequence>
<evidence type="ECO:0000313" key="2">
    <source>
        <dbReference type="EMBL" id="HIX81602.1"/>
    </source>
</evidence>